<sequence length="176" mass="18766">MTQHDGLWDLFAVFAPLSFLTVGGGQSVVADIHRQAVETYGWMNDAQFLDLFALSRITPGPGSLLVTLVGWQVQGLLGALVASFAIFVPSSVLVYGLARVWQRYQGRTWIRAIEIGLAPVAAGMILAASCTILRAAEGGAWAWAVAIASTLVLLRTRVSPFLLLGGGALVFLIALR</sequence>
<evidence type="ECO:0000256" key="4">
    <source>
        <dbReference type="ARBA" id="ARBA00022692"/>
    </source>
</evidence>
<reference evidence="8 9" key="1">
    <citation type="submission" date="2016-06" db="EMBL/GenBank/DDBJ databases">
        <title>Complete genome sequences of Bordetella bronchialis and Bordetella flabilis.</title>
        <authorList>
            <person name="LiPuma J.J."/>
            <person name="Spilker T."/>
        </authorList>
    </citation>
    <scope>NUCLEOTIDE SEQUENCE [LARGE SCALE GENOMIC DNA]</scope>
    <source>
        <strain evidence="8 9">AU10664</strain>
    </source>
</reference>
<feature type="transmembrane region" description="Helical" evidence="7">
    <location>
        <begin position="109"/>
        <end position="136"/>
    </location>
</feature>
<dbReference type="InterPro" id="IPR052518">
    <property type="entry name" value="CHR_Transporter"/>
</dbReference>
<dbReference type="KEGG" id="bfz:BAU07_00755"/>
<dbReference type="PANTHER" id="PTHR43663">
    <property type="entry name" value="CHROMATE TRANSPORT PROTEIN-RELATED"/>
    <property type="match status" value="1"/>
</dbReference>
<dbReference type="OrthoDB" id="556585at2"/>
<feature type="transmembrane region" description="Helical" evidence="7">
    <location>
        <begin position="142"/>
        <end position="175"/>
    </location>
</feature>
<organism evidence="8 9">
    <name type="scientific">Bordetella flabilis</name>
    <dbReference type="NCBI Taxonomy" id="463014"/>
    <lineage>
        <taxon>Bacteria</taxon>
        <taxon>Pseudomonadati</taxon>
        <taxon>Pseudomonadota</taxon>
        <taxon>Betaproteobacteria</taxon>
        <taxon>Burkholderiales</taxon>
        <taxon>Alcaligenaceae</taxon>
        <taxon>Bordetella</taxon>
    </lineage>
</organism>
<keyword evidence="3" id="KW-1003">Cell membrane</keyword>
<dbReference type="GO" id="GO:0015109">
    <property type="term" value="F:chromate transmembrane transporter activity"/>
    <property type="evidence" value="ECO:0007669"/>
    <property type="project" value="InterPro"/>
</dbReference>
<dbReference type="InterPro" id="IPR003370">
    <property type="entry name" value="Chromate_transpt"/>
</dbReference>
<feature type="transmembrane region" description="Helical" evidence="7">
    <location>
        <begin position="76"/>
        <end position="97"/>
    </location>
</feature>
<keyword evidence="4 7" id="KW-0812">Transmembrane</keyword>
<keyword evidence="5 7" id="KW-1133">Transmembrane helix</keyword>
<comment type="similarity">
    <text evidence="2">Belongs to the chromate ion transporter (CHR) (TC 2.A.51) family.</text>
</comment>
<evidence type="ECO:0000256" key="7">
    <source>
        <dbReference type="SAM" id="Phobius"/>
    </source>
</evidence>
<dbReference type="EMBL" id="CP016172">
    <property type="protein sequence ID" value="ANN75846.1"/>
    <property type="molecule type" value="Genomic_DNA"/>
</dbReference>
<dbReference type="Pfam" id="PF02417">
    <property type="entry name" value="Chromate_transp"/>
    <property type="match status" value="1"/>
</dbReference>
<dbReference type="RefSeq" id="WP_066652699.1">
    <property type="nucleotide sequence ID" value="NZ_CBCSCL010000002.1"/>
</dbReference>
<proteinExistence type="inferred from homology"/>
<dbReference type="GO" id="GO:0005886">
    <property type="term" value="C:plasma membrane"/>
    <property type="evidence" value="ECO:0007669"/>
    <property type="project" value="UniProtKB-SubCell"/>
</dbReference>
<evidence type="ECO:0000256" key="1">
    <source>
        <dbReference type="ARBA" id="ARBA00004651"/>
    </source>
</evidence>
<evidence type="ECO:0000256" key="5">
    <source>
        <dbReference type="ARBA" id="ARBA00022989"/>
    </source>
</evidence>
<dbReference type="PANTHER" id="PTHR43663:SF1">
    <property type="entry name" value="CHROMATE TRANSPORTER"/>
    <property type="match status" value="1"/>
</dbReference>
<evidence type="ECO:0000256" key="2">
    <source>
        <dbReference type="ARBA" id="ARBA00005262"/>
    </source>
</evidence>
<name>A0A193G8Q4_9BORD</name>
<evidence type="ECO:0000313" key="8">
    <source>
        <dbReference type="EMBL" id="ANN75846.1"/>
    </source>
</evidence>
<dbReference type="AlphaFoldDB" id="A0A193G8Q4"/>
<gene>
    <name evidence="8" type="ORF">BAU07_00755</name>
</gene>
<evidence type="ECO:0000256" key="3">
    <source>
        <dbReference type="ARBA" id="ARBA00022475"/>
    </source>
</evidence>
<keyword evidence="9" id="KW-1185">Reference proteome</keyword>
<accession>A0A193G8Q4</accession>
<keyword evidence="6 7" id="KW-0472">Membrane</keyword>
<protein>
    <submittedName>
        <fullName evidence="8">Chromate transporter</fullName>
    </submittedName>
</protein>
<comment type="subcellular location">
    <subcellularLocation>
        <location evidence="1">Cell membrane</location>
        <topology evidence="1">Multi-pass membrane protein</topology>
    </subcellularLocation>
</comment>
<dbReference type="Proteomes" id="UP000091926">
    <property type="component" value="Chromosome"/>
</dbReference>
<evidence type="ECO:0000313" key="9">
    <source>
        <dbReference type="Proteomes" id="UP000091926"/>
    </source>
</evidence>
<evidence type="ECO:0000256" key="6">
    <source>
        <dbReference type="ARBA" id="ARBA00023136"/>
    </source>
</evidence>
<dbReference type="STRING" id="463014.BAU07_00755"/>